<dbReference type="AlphaFoldDB" id="A0A1Y5S7G4"/>
<gene>
    <name evidence="2" type="ORF">AQS8620_01029</name>
</gene>
<reference evidence="2 3" key="1">
    <citation type="submission" date="2017-03" db="EMBL/GenBank/DDBJ databases">
        <authorList>
            <person name="Afonso C.L."/>
            <person name="Miller P.J."/>
            <person name="Scott M.A."/>
            <person name="Spackman E."/>
            <person name="Goraichik I."/>
            <person name="Dimitrov K.M."/>
            <person name="Suarez D.L."/>
            <person name="Swayne D.E."/>
        </authorList>
    </citation>
    <scope>NUCLEOTIDE SEQUENCE [LARGE SCALE GENOMIC DNA]</scope>
    <source>
        <strain evidence="2 3">CECT 8620</strain>
    </source>
</reference>
<evidence type="ECO:0000313" key="2">
    <source>
        <dbReference type="EMBL" id="SLN31565.1"/>
    </source>
</evidence>
<name>A0A1Y5S7G4_9RHOB</name>
<feature type="compositionally biased region" description="Acidic residues" evidence="1">
    <location>
        <begin position="348"/>
        <end position="361"/>
    </location>
</feature>
<feature type="compositionally biased region" description="Basic and acidic residues" evidence="1">
    <location>
        <begin position="567"/>
        <end position="582"/>
    </location>
</feature>
<evidence type="ECO:0000313" key="3">
    <source>
        <dbReference type="Proteomes" id="UP000193862"/>
    </source>
</evidence>
<dbReference type="RefSeq" id="WP_143267424.1">
    <property type="nucleotide sequence ID" value="NZ_FWFS01000003.1"/>
</dbReference>
<feature type="compositionally biased region" description="Acidic residues" evidence="1">
    <location>
        <begin position="526"/>
        <end position="540"/>
    </location>
</feature>
<feature type="compositionally biased region" description="Basic and acidic residues" evidence="1">
    <location>
        <begin position="169"/>
        <end position="185"/>
    </location>
</feature>
<evidence type="ECO:0008006" key="4">
    <source>
        <dbReference type="Google" id="ProtNLM"/>
    </source>
</evidence>
<dbReference type="EMBL" id="FWFS01000003">
    <property type="protein sequence ID" value="SLN31565.1"/>
    <property type="molecule type" value="Genomic_DNA"/>
</dbReference>
<feature type="region of interest" description="Disordered" evidence="1">
    <location>
        <begin position="506"/>
        <end position="582"/>
    </location>
</feature>
<organism evidence="2 3">
    <name type="scientific">Aquimixticola soesokkakensis</name>
    <dbReference type="NCBI Taxonomy" id="1519096"/>
    <lineage>
        <taxon>Bacteria</taxon>
        <taxon>Pseudomonadati</taxon>
        <taxon>Pseudomonadota</taxon>
        <taxon>Alphaproteobacteria</taxon>
        <taxon>Rhodobacterales</taxon>
        <taxon>Paracoccaceae</taxon>
        <taxon>Aquimixticola</taxon>
    </lineage>
</organism>
<feature type="region of interest" description="Disordered" evidence="1">
    <location>
        <begin position="625"/>
        <end position="645"/>
    </location>
</feature>
<keyword evidence="3" id="KW-1185">Reference proteome</keyword>
<feature type="compositionally biased region" description="Low complexity" evidence="1">
    <location>
        <begin position="541"/>
        <end position="561"/>
    </location>
</feature>
<feature type="region of interest" description="Disordered" evidence="1">
    <location>
        <begin position="454"/>
        <end position="476"/>
    </location>
</feature>
<feature type="region of interest" description="Disordered" evidence="1">
    <location>
        <begin position="112"/>
        <end position="252"/>
    </location>
</feature>
<feature type="region of interest" description="Disordered" evidence="1">
    <location>
        <begin position="341"/>
        <end position="424"/>
    </location>
</feature>
<feature type="compositionally biased region" description="Low complexity" evidence="1">
    <location>
        <begin position="235"/>
        <end position="252"/>
    </location>
</feature>
<accession>A0A1Y5S7G4</accession>
<dbReference type="OrthoDB" id="7798282at2"/>
<feature type="compositionally biased region" description="Acidic residues" evidence="1">
    <location>
        <begin position="389"/>
        <end position="406"/>
    </location>
</feature>
<dbReference type="PROSITE" id="PS51257">
    <property type="entry name" value="PROKAR_LIPOPROTEIN"/>
    <property type="match status" value="1"/>
</dbReference>
<proteinExistence type="predicted"/>
<protein>
    <recommendedName>
        <fullName evidence="4">Lipoprotein</fullName>
    </recommendedName>
</protein>
<feature type="compositionally biased region" description="Basic and acidic residues" evidence="1">
    <location>
        <begin position="205"/>
        <end position="230"/>
    </location>
</feature>
<feature type="compositionally biased region" description="Low complexity" evidence="1">
    <location>
        <begin position="116"/>
        <end position="141"/>
    </location>
</feature>
<evidence type="ECO:0000256" key="1">
    <source>
        <dbReference type="SAM" id="MobiDB-lite"/>
    </source>
</evidence>
<feature type="region of interest" description="Disordered" evidence="1">
    <location>
        <begin position="691"/>
        <end position="716"/>
    </location>
</feature>
<dbReference type="Proteomes" id="UP000193862">
    <property type="component" value="Unassembled WGS sequence"/>
</dbReference>
<sequence>MVSDNKILTVSYGTFSCTLEGFDDPFSTMRSIAEYFRDLAADDRYFGAEPPTPDADMLHRIAEKEIQRRVEARVEENGVVLRQSADAPATGPAPYATTAYPATSALSITSAAMHTAKSAPPTQAAPTQAAPKQAAQPRQSPLNAPLTPDSAPVAQETPQDRSAPAQEDAVDRLARQAEEEADHQAQMRAKRRAKRLAQAEAEQDAQEHAQKQAKAMAEEAMRKARDEAAAKARAKAPAAPAAPSAAAPSASIAEKLSRIRAVVSGEDYTEDQHAEDDKLADIAPATATAQGHNTLDAADTADETVEDLDINAVMKAARLVDPAPQTPQADDASEDLAQADPAEGIDTSGDDATEADADSDTALDAVTSAMSAAPSAQDAPATVEKATDENETTDDPTEDTTEEDADTALSAQPEPVEPTRRARARVIKMRRADVDTPRVSDDDAAAQINAVAALAQASDESGAPETAASADGAKDESLAARLSEELGASSLDDDAEADLLRELAAVATDEEPVAQKGRTQTAKDLDAEDLAAEDLDEADEQTSSAALQAAIAQATGTATEAPAPDADGSRAKAETAKAENEGRAVLEQVTRGDETVDRLLQTTDRELDLEDGKRRRNAIQHLKAAVAATRAKQEDGEKETNPDEAEVYREDLARVVRPARPAARRTERPQGMPERRLAPLMLVSEQRIDTTETKAPQAPVRPRRVGTQAPQPVEAQDTGDNIFTETTSFADYADDLGASSLTDMLEAAVAYSALVEGRPHVSRPQVLKQVSEVIDGGFTREEGLKSFGTLLRQNRIQKQAPGQFILAHGSRFGSELAGE</sequence>
<feature type="compositionally biased region" description="Basic and acidic residues" evidence="1">
    <location>
        <begin position="631"/>
        <end position="645"/>
    </location>
</feature>